<keyword evidence="14" id="KW-1185">Reference proteome</keyword>
<evidence type="ECO:0000256" key="8">
    <source>
        <dbReference type="ARBA" id="ARBA00023136"/>
    </source>
</evidence>
<evidence type="ECO:0000256" key="11">
    <source>
        <dbReference type="ARBA" id="ARBA00023316"/>
    </source>
</evidence>
<evidence type="ECO:0000256" key="6">
    <source>
        <dbReference type="ARBA" id="ARBA00022729"/>
    </source>
</evidence>
<dbReference type="PANTHER" id="PTHR46471:SF2">
    <property type="entry name" value="CHITIN DEACETYLASE-RELATED"/>
    <property type="match status" value="1"/>
</dbReference>
<keyword evidence="5" id="KW-0479">Metal-binding</keyword>
<keyword evidence="4" id="KW-0336">GPI-anchor</keyword>
<evidence type="ECO:0000256" key="7">
    <source>
        <dbReference type="ARBA" id="ARBA00022801"/>
    </source>
</evidence>
<dbReference type="CDD" id="cd10951">
    <property type="entry name" value="CE4_ClCDA_like"/>
    <property type="match status" value="1"/>
</dbReference>
<comment type="subcellular location">
    <subcellularLocation>
        <location evidence="2">Cell membrane</location>
        <topology evidence="2">Lipid-anchor</topology>
        <topology evidence="2">GPI-anchor</topology>
    </subcellularLocation>
</comment>
<feature type="domain" description="NodB homology" evidence="12">
    <location>
        <begin position="84"/>
        <end position="269"/>
    </location>
</feature>
<keyword evidence="10" id="KW-0449">Lipoprotein</keyword>
<evidence type="ECO:0000256" key="4">
    <source>
        <dbReference type="ARBA" id="ARBA00022622"/>
    </source>
</evidence>
<evidence type="ECO:0000313" key="14">
    <source>
        <dbReference type="Proteomes" id="UP001222325"/>
    </source>
</evidence>
<dbReference type="GO" id="GO:0005886">
    <property type="term" value="C:plasma membrane"/>
    <property type="evidence" value="ECO:0007669"/>
    <property type="project" value="UniProtKB-SubCell"/>
</dbReference>
<evidence type="ECO:0000313" key="13">
    <source>
        <dbReference type="EMBL" id="KAJ7075190.1"/>
    </source>
</evidence>
<keyword evidence="4" id="KW-0325">Glycoprotein</keyword>
<dbReference type="GO" id="GO:0098552">
    <property type="term" value="C:side of membrane"/>
    <property type="evidence" value="ECO:0007669"/>
    <property type="project" value="UniProtKB-KW"/>
</dbReference>
<accession>A0AAD6TNR2</accession>
<name>A0AAD6TNR2_9AGAR</name>
<evidence type="ECO:0000256" key="1">
    <source>
        <dbReference type="ARBA" id="ARBA00001941"/>
    </source>
</evidence>
<keyword evidence="11" id="KW-0961">Cell wall biogenesis/degradation</keyword>
<dbReference type="EMBL" id="JARJCN010000102">
    <property type="protein sequence ID" value="KAJ7075190.1"/>
    <property type="molecule type" value="Genomic_DNA"/>
</dbReference>
<dbReference type="PROSITE" id="PS51677">
    <property type="entry name" value="NODB"/>
    <property type="match status" value="1"/>
</dbReference>
<dbReference type="AlphaFoldDB" id="A0AAD6TNR2"/>
<dbReference type="SUPFAM" id="SSF88713">
    <property type="entry name" value="Glycoside hydrolase/deacetylase"/>
    <property type="match status" value="1"/>
</dbReference>
<keyword evidence="6" id="KW-0732">Signal</keyword>
<keyword evidence="3" id="KW-1003">Cell membrane</keyword>
<dbReference type="GO" id="GO:0016810">
    <property type="term" value="F:hydrolase activity, acting on carbon-nitrogen (but not peptide) bonds"/>
    <property type="evidence" value="ECO:0007669"/>
    <property type="project" value="InterPro"/>
</dbReference>
<gene>
    <name evidence="13" type="ORF">B0H15DRAFT_41141</name>
</gene>
<dbReference type="GO" id="GO:0071555">
    <property type="term" value="P:cell wall organization"/>
    <property type="evidence" value="ECO:0007669"/>
    <property type="project" value="UniProtKB-KW"/>
</dbReference>
<dbReference type="Proteomes" id="UP001222325">
    <property type="component" value="Unassembled WGS sequence"/>
</dbReference>
<evidence type="ECO:0000259" key="12">
    <source>
        <dbReference type="PROSITE" id="PS51677"/>
    </source>
</evidence>
<dbReference type="GO" id="GO:0046872">
    <property type="term" value="F:metal ion binding"/>
    <property type="evidence" value="ECO:0007669"/>
    <property type="project" value="UniProtKB-KW"/>
</dbReference>
<dbReference type="InterPro" id="IPR002509">
    <property type="entry name" value="NODB_dom"/>
</dbReference>
<dbReference type="InterPro" id="IPR011330">
    <property type="entry name" value="Glyco_hydro/deAcase_b/a-brl"/>
</dbReference>
<evidence type="ECO:0000256" key="10">
    <source>
        <dbReference type="ARBA" id="ARBA00023288"/>
    </source>
</evidence>
<protein>
    <submittedName>
        <fullName evidence="13">Carbohydrate esterase family 4 protein</fullName>
    </submittedName>
</protein>
<keyword evidence="9" id="KW-0119">Carbohydrate metabolism</keyword>
<evidence type="ECO:0000256" key="3">
    <source>
        <dbReference type="ARBA" id="ARBA00022475"/>
    </source>
</evidence>
<comment type="cofactor">
    <cofactor evidence="1">
        <name>Co(2+)</name>
        <dbReference type="ChEBI" id="CHEBI:48828"/>
    </cofactor>
</comment>
<keyword evidence="7" id="KW-0378">Hydrolase</keyword>
<evidence type="ECO:0000256" key="2">
    <source>
        <dbReference type="ARBA" id="ARBA00004609"/>
    </source>
</evidence>
<dbReference type="GO" id="GO:0005975">
    <property type="term" value="P:carbohydrate metabolic process"/>
    <property type="evidence" value="ECO:0007669"/>
    <property type="project" value="InterPro"/>
</dbReference>
<comment type="caution">
    <text evidence="13">The sequence shown here is derived from an EMBL/GenBank/DDBJ whole genome shotgun (WGS) entry which is preliminary data.</text>
</comment>
<dbReference type="PANTHER" id="PTHR46471">
    <property type="entry name" value="CHITIN DEACETYLASE"/>
    <property type="match status" value="1"/>
</dbReference>
<organism evidence="13 14">
    <name type="scientific">Mycena belliarum</name>
    <dbReference type="NCBI Taxonomy" id="1033014"/>
    <lineage>
        <taxon>Eukaryota</taxon>
        <taxon>Fungi</taxon>
        <taxon>Dikarya</taxon>
        <taxon>Basidiomycota</taxon>
        <taxon>Agaricomycotina</taxon>
        <taxon>Agaricomycetes</taxon>
        <taxon>Agaricomycetidae</taxon>
        <taxon>Agaricales</taxon>
        <taxon>Marasmiineae</taxon>
        <taxon>Mycenaceae</taxon>
        <taxon>Mycena</taxon>
    </lineage>
</organism>
<evidence type="ECO:0000256" key="5">
    <source>
        <dbReference type="ARBA" id="ARBA00022723"/>
    </source>
</evidence>
<keyword evidence="8" id="KW-0472">Membrane</keyword>
<reference evidence="13" key="1">
    <citation type="submission" date="2023-03" db="EMBL/GenBank/DDBJ databases">
        <title>Massive genome expansion in bonnet fungi (Mycena s.s.) driven by repeated elements and novel gene families across ecological guilds.</title>
        <authorList>
            <consortium name="Lawrence Berkeley National Laboratory"/>
            <person name="Harder C.B."/>
            <person name="Miyauchi S."/>
            <person name="Viragh M."/>
            <person name="Kuo A."/>
            <person name="Thoen E."/>
            <person name="Andreopoulos B."/>
            <person name="Lu D."/>
            <person name="Skrede I."/>
            <person name="Drula E."/>
            <person name="Henrissat B."/>
            <person name="Morin E."/>
            <person name="Kohler A."/>
            <person name="Barry K."/>
            <person name="LaButti K."/>
            <person name="Morin E."/>
            <person name="Salamov A."/>
            <person name="Lipzen A."/>
            <person name="Mereny Z."/>
            <person name="Hegedus B."/>
            <person name="Baldrian P."/>
            <person name="Stursova M."/>
            <person name="Weitz H."/>
            <person name="Taylor A."/>
            <person name="Grigoriev I.V."/>
            <person name="Nagy L.G."/>
            <person name="Martin F."/>
            <person name="Kauserud H."/>
        </authorList>
    </citation>
    <scope>NUCLEOTIDE SEQUENCE</scope>
    <source>
        <strain evidence="13">CBHHK173m</strain>
    </source>
</reference>
<sequence>MTSFSPLEESCRLISVLCVWGINSDRICLNHINNGVLCIASLHPRPLSMLAKMCTLLLSALLVTAGSLVGRAPPKVIESCVQPNTVAMTFDDGPYIYQTVVSDVLTKYNVTGTFFVNGDNYDCIYDSDVVDRLRYTFMAGHQIASHTWSHPNLKKLSANKITEEIVRLDTALLAILGIRTNFMRPPYGNYNTLVRQTAADQNKTLITWDWDSGDSVGESYQDSETDYDKIVAEHPTTLLALNHETEKNTAHYLVEYAVTKLLDAGYKLVTVAECLDLPLYASQGPFGTRDSTWQC</sequence>
<evidence type="ECO:0000256" key="9">
    <source>
        <dbReference type="ARBA" id="ARBA00023277"/>
    </source>
</evidence>
<dbReference type="Pfam" id="PF01522">
    <property type="entry name" value="Polysacc_deac_1"/>
    <property type="match status" value="1"/>
</dbReference>
<proteinExistence type="predicted"/>
<dbReference type="Gene3D" id="3.20.20.370">
    <property type="entry name" value="Glycoside hydrolase/deacetylase"/>
    <property type="match status" value="1"/>
</dbReference>